<dbReference type="Pfam" id="PF24883">
    <property type="entry name" value="NPHP3_N"/>
    <property type="match status" value="1"/>
</dbReference>
<accession>A0A5N5QQS6</accession>
<feature type="repeat" description="WD" evidence="3">
    <location>
        <begin position="1351"/>
        <end position="1383"/>
    </location>
</feature>
<protein>
    <recommendedName>
        <fullName evidence="5">NACHT domain-containing protein</fullName>
    </recommendedName>
</protein>
<gene>
    <name evidence="6" type="ORF">CTheo_2966</name>
</gene>
<dbReference type="CDD" id="cd00200">
    <property type="entry name" value="WD40"/>
    <property type="match status" value="2"/>
</dbReference>
<reference evidence="6 7" key="1">
    <citation type="journal article" date="2019" name="Fungal Biol. Biotechnol.">
        <title>Draft genome sequence of fastidious pathogen Ceratobasidium theobromae, which causes vascular-streak dieback in Theobroma cacao.</title>
        <authorList>
            <person name="Ali S.S."/>
            <person name="Asman A."/>
            <person name="Shao J."/>
            <person name="Firmansyah A.P."/>
            <person name="Susilo A.W."/>
            <person name="Rosmana A."/>
            <person name="McMahon P."/>
            <person name="Junaid M."/>
            <person name="Guest D."/>
            <person name="Kheng T.Y."/>
            <person name="Meinhardt L.W."/>
            <person name="Bailey B.A."/>
        </authorList>
    </citation>
    <scope>NUCLEOTIDE SEQUENCE [LARGE SCALE GENOMIC DNA]</scope>
    <source>
        <strain evidence="6 7">CT2</strain>
    </source>
</reference>
<dbReference type="InterPro" id="IPR019775">
    <property type="entry name" value="WD40_repeat_CS"/>
</dbReference>
<evidence type="ECO:0000313" key="7">
    <source>
        <dbReference type="Proteomes" id="UP000383932"/>
    </source>
</evidence>
<evidence type="ECO:0000256" key="1">
    <source>
        <dbReference type="ARBA" id="ARBA00022574"/>
    </source>
</evidence>
<dbReference type="PROSITE" id="PS50294">
    <property type="entry name" value="WD_REPEATS_REGION"/>
    <property type="match status" value="13"/>
</dbReference>
<dbReference type="PANTHER" id="PTHR19848">
    <property type="entry name" value="WD40 REPEAT PROTEIN"/>
    <property type="match status" value="1"/>
</dbReference>
<keyword evidence="2" id="KW-0677">Repeat</keyword>
<feature type="repeat" description="WD" evidence="3">
    <location>
        <begin position="1050"/>
        <end position="1091"/>
    </location>
</feature>
<keyword evidence="1 3" id="KW-0853">WD repeat</keyword>
<dbReference type="PRINTS" id="PR00320">
    <property type="entry name" value="GPROTEINBRPT"/>
</dbReference>
<feature type="region of interest" description="Disordered" evidence="4">
    <location>
        <begin position="57"/>
        <end position="89"/>
    </location>
</feature>
<feature type="repeat" description="WD" evidence="3">
    <location>
        <begin position="1136"/>
        <end position="1177"/>
    </location>
</feature>
<feature type="repeat" description="WD" evidence="3">
    <location>
        <begin position="921"/>
        <end position="952"/>
    </location>
</feature>
<organism evidence="6 7">
    <name type="scientific">Ceratobasidium theobromae</name>
    <dbReference type="NCBI Taxonomy" id="1582974"/>
    <lineage>
        <taxon>Eukaryota</taxon>
        <taxon>Fungi</taxon>
        <taxon>Dikarya</taxon>
        <taxon>Basidiomycota</taxon>
        <taxon>Agaricomycotina</taxon>
        <taxon>Agaricomycetes</taxon>
        <taxon>Cantharellales</taxon>
        <taxon>Ceratobasidiaceae</taxon>
        <taxon>Ceratobasidium</taxon>
    </lineage>
</organism>
<evidence type="ECO:0000256" key="2">
    <source>
        <dbReference type="ARBA" id="ARBA00022737"/>
    </source>
</evidence>
<name>A0A5N5QQS6_9AGAM</name>
<comment type="caution">
    <text evidence="6">The sequence shown here is derived from an EMBL/GenBank/DDBJ whole genome shotgun (WGS) entry which is preliminary data.</text>
</comment>
<dbReference type="PROSITE" id="PS50082">
    <property type="entry name" value="WD_REPEATS_2"/>
    <property type="match status" value="13"/>
</dbReference>
<feature type="repeat" description="WD" evidence="3">
    <location>
        <begin position="878"/>
        <end position="919"/>
    </location>
</feature>
<feature type="repeat" description="WD" evidence="3">
    <location>
        <begin position="1394"/>
        <end position="1435"/>
    </location>
</feature>
<dbReference type="InterPro" id="IPR007111">
    <property type="entry name" value="NACHT_NTPase"/>
</dbReference>
<dbReference type="Proteomes" id="UP000383932">
    <property type="component" value="Unassembled WGS sequence"/>
</dbReference>
<dbReference type="PROSITE" id="PS50837">
    <property type="entry name" value="NACHT"/>
    <property type="match status" value="1"/>
</dbReference>
<feature type="repeat" description="WD" evidence="3">
    <location>
        <begin position="1265"/>
        <end position="1306"/>
    </location>
</feature>
<dbReference type="PANTHER" id="PTHR19848:SF8">
    <property type="entry name" value="F-BOX AND WD REPEAT DOMAIN CONTAINING 7"/>
    <property type="match status" value="1"/>
</dbReference>
<feature type="compositionally biased region" description="Low complexity" evidence="4">
    <location>
        <begin position="64"/>
        <end position="76"/>
    </location>
</feature>
<dbReference type="Gene3D" id="3.40.50.300">
    <property type="entry name" value="P-loop containing nucleotide triphosphate hydrolases"/>
    <property type="match status" value="1"/>
</dbReference>
<dbReference type="Gene3D" id="2.130.10.10">
    <property type="entry name" value="YVTN repeat-like/Quinoprotein amine dehydrogenase"/>
    <property type="match status" value="5"/>
</dbReference>
<dbReference type="InterPro" id="IPR011047">
    <property type="entry name" value="Quinoprotein_ADH-like_sf"/>
</dbReference>
<sequence length="1522" mass="167087">MGRVRVVLQRHVVRADTLRLLIISALPIGVVNMNSPPVSPRPKKGVRSYIRDKYDKFVRSHSRSPSTETPASGASPTSPPPQAYGHSLAPPTAEEAAVLRHLQPTSPLILASDSTTASRSGLRNALQTLHAGAGIFPPLQSAVGALISCLDVLEADLQNRHEYENIASELETLSRSLTRHIKESNSIRMSDCVTNVALSIQKQASLISTKRKRASAGRLDQANRDEEEILRHYRRIEALFRQLQTDANLSTWSIANEQLVNTRLEGLMPAKLGSYDSILSTEINRRTCTDGTRTAVLSAMDEWSHDPNAPDLYWMDGMAGTGKTTIACSFSNKLEKRKQLAASFFCTRSSPECRQVGRIIPTIAYQLARYSIPFQGALCEVLGNEPDIGTKNIVKQVERLLKEPLLKVREAIPDNLVVVIDALDECEDRHGVRLMLDLLFKFAPSLPLKFFVTSRPEPVIYTKMVTQAPSSRTVLHLHEIEKSLVKADIELYLREELNFMSPPDEEIRQLVERSGNLFIYAATLVRYVQPTTYSADPQRRLWGVLAMASQFADQYAEVDALYTIILESALGEKLMNVEEAEDMRLALRTVLCVQEPVSIETLAALTGIDTPRRVLSALQPLRSVIHFSENNGTISTLHASFPDFMFNQTRSGTFFCDRTEHNQLLARRCFEVMKSQLRFNICNLETSFIPDAEVENLENRVEVAIPSTLWYACIYWGDHLQGDDSRELHTVFEDFLSCRLLFWMEVLNLKKRIVIGTKAGAAPSDLIRYTDDAHSFVISYAANPVSLSTPHIYISSLPLLPRSSAVFKQYWGRTRGMISLKGSEMERRETAALATWTFSSPVRSIAYSPDGSQVSFGCDDGSLGIRNAYDGSPIVDTFKAHTVHIKSLRFSPSGAHIVSGSNDGTMRLWSTNDGALVPRSFDGHTGEINSVAFSPDGSRIVSGSTDCTVRIWRAIDGATVGDPFRGHANPVLAIAISFDGTRIASSSTDGIIQVWNIDDHTLSFDPLTGHADQVWSVDFSPDETLIASGSEDCTVRLWHAHNGTLISSPLQGHTGGINSVTFSPDGKRLVSSSDDSTIRVWSTETHTLVAGPFEGHSDNITSVAFSPDGIRVVSASGDQTIRVWNTREGMPIIPQSEGHTMGVWSVAYSPDGSHIVSVSNDQTVRLWDAHSGKSAAAPFKGHTAKIWSVSFSPDGTRIASASADKTIRVWNSHDGISATDPIMGHSEDVASVAFSPDGTRIASCSVDCTVRIWSLPTGKLIAGPLEGHTNTVTSVTFSPDGKSVASGSYDRTVRLWDPSNGTLIVDPFRGHTEAVLSVAFSPDGSLIASGSNDHTIRVWKVVNGHLAVGPIIGHADVINCVTFSPDGAYIASASDDCAVRLWSAFDGTLALGPLYGHTRFTTSVAFSPDSTHLASCSVDHSIRIWDIRKHQQSTFDPHYSARPPSLPITNQPAATALSDWVVRGDGWIINEDHSFLFWVPSELRRSLLTPWCANIISRSGTVEVDMSEALLGQRWHECYVSE</sequence>
<evidence type="ECO:0000259" key="5">
    <source>
        <dbReference type="PROSITE" id="PS50837"/>
    </source>
</evidence>
<feature type="repeat" description="WD" evidence="3">
    <location>
        <begin position="1179"/>
        <end position="1211"/>
    </location>
</feature>
<keyword evidence="7" id="KW-1185">Reference proteome</keyword>
<dbReference type="InterPro" id="IPR036322">
    <property type="entry name" value="WD40_repeat_dom_sf"/>
</dbReference>
<dbReference type="InterPro" id="IPR056884">
    <property type="entry name" value="NPHP3-like_N"/>
</dbReference>
<dbReference type="SUPFAM" id="SSF52540">
    <property type="entry name" value="P-loop containing nucleoside triphosphate hydrolases"/>
    <property type="match status" value="1"/>
</dbReference>
<feature type="repeat" description="WD" evidence="3">
    <location>
        <begin position="1222"/>
        <end position="1263"/>
    </location>
</feature>
<dbReference type="EMBL" id="SSOP01000034">
    <property type="protein sequence ID" value="KAB5593577.1"/>
    <property type="molecule type" value="Genomic_DNA"/>
</dbReference>
<feature type="domain" description="NACHT" evidence="5">
    <location>
        <begin position="311"/>
        <end position="456"/>
    </location>
</feature>
<dbReference type="SUPFAM" id="SSF50978">
    <property type="entry name" value="WD40 repeat-like"/>
    <property type="match status" value="1"/>
</dbReference>
<dbReference type="InterPro" id="IPR027417">
    <property type="entry name" value="P-loop_NTPase"/>
</dbReference>
<feature type="repeat" description="WD" evidence="3">
    <location>
        <begin position="1007"/>
        <end position="1048"/>
    </location>
</feature>
<dbReference type="OrthoDB" id="538223at2759"/>
<evidence type="ECO:0000313" key="6">
    <source>
        <dbReference type="EMBL" id="KAB5593577.1"/>
    </source>
</evidence>
<dbReference type="SMART" id="SM00320">
    <property type="entry name" value="WD40"/>
    <property type="match status" value="14"/>
</dbReference>
<dbReference type="InterPro" id="IPR015943">
    <property type="entry name" value="WD40/YVTN_repeat-like_dom_sf"/>
</dbReference>
<proteinExistence type="predicted"/>
<feature type="repeat" description="WD" evidence="3">
    <location>
        <begin position="964"/>
        <end position="1005"/>
    </location>
</feature>
<dbReference type="Pfam" id="PF00400">
    <property type="entry name" value="WD40"/>
    <property type="match status" value="14"/>
</dbReference>
<feature type="repeat" description="WD" evidence="3">
    <location>
        <begin position="1093"/>
        <end position="1134"/>
    </location>
</feature>
<evidence type="ECO:0000256" key="3">
    <source>
        <dbReference type="PROSITE-ProRule" id="PRU00221"/>
    </source>
</evidence>
<dbReference type="PROSITE" id="PS00678">
    <property type="entry name" value="WD_REPEATS_1"/>
    <property type="match status" value="4"/>
</dbReference>
<dbReference type="SUPFAM" id="SSF50998">
    <property type="entry name" value="Quinoprotein alcohol dehydrogenase-like"/>
    <property type="match status" value="1"/>
</dbReference>
<feature type="repeat" description="WD" evidence="3">
    <location>
        <begin position="1308"/>
        <end position="1341"/>
    </location>
</feature>
<dbReference type="InterPro" id="IPR020472">
    <property type="entry name" value="WD40_PAC1"/>
</dbReference>
<evidence type="ECO:0000256" key="4">
    <source>
        <dbReference type="SAM" id="MobiDB-lite"/>
    </source>
</evidence>
<dbReference type="InterPro" id="IPR001680">
    <property type="entry name" value="WD40_rpt"/>
</dbReference>